<protein>
    <submittedName>
        <fullName evidence="1">Uncharacterized protein</fullName>
    </submittedName>
</protein>
<reference evidence="1" key="1">
    <citation type="submission" date="2022-03" db="EMBL/GenBank/DDBJ databases">
        <authorList>
            <person name="Sayadi A."/>
        </authorList>
    </citation>
    <scope>NUCLEOTIDE SEQUENCE</scope>
</reference>
<name>A0A9P0PHK4_ACAOB</name>
<keyword evidence="2" id="KW-1185">Reference proteome</keyword>
<dbReference type="Proteomes" id="UP001152888">
    <property type="component" value="Unassembled WGS sequence"/>
</dbReference>
<evidence type="ECO:0000313" key="1">
    <source>
        <dbReference type="EMBL" id="CAH1986003.1"/>
    </source>
</evidence>
<feature type="non-terminal residue" evidence="1">
    <location>
        <position position="1"/>
    </location>
</feature>
<dbReference type="AlphaFoldDB" id="A0A9P0PHK4"/>
<comment type="caution">
    <text evidence="1">The sequence shown here is derived from an EMBL/GenBank/DDBJ whole genome shotgun (WGS) entry which is preliminary data.</text>
</comment>
<organism evidence="1 2">
    <name type="scientific">Acanthoscelides obtectus</name>
    <name type="common">Bean weevil</name>
    <name type="synonym">Bruchus obtectus</name>
    <dbReference type="NCBI Taxonomy" id="200917"/>
    <lineage>
        <taxon>Eukaryota</taxon>
        <taxon>Metazoa</taxon>
        <taxon>Ecdysozoa</taxon>
        <taxon>Arthropoda</taxon>
        <taxon>Hexapoda</taxon>
        <taxon>Insecta</taxon>
        <taxon>Pterygota</taxon>
        <taxon>Neoptera</taxon>
        <taxon>Endopterygota</taxon>
        <taxon>Coleoptera</taxon>
        <taxon>Polyphaga</taxon>
        <taxon>Cucujiformia</taxon>
        <taxon>Chrysomeloidea</taxon>
        <taxon>Chrysomelidae</taxon>
        <taxon>Bruchinae</taxon>
        <taxon>Bruchini</taxon>
        <taxon>Acanthoscelides</taxon>
    </lineage>
</organism>
<accession>A0A9P0PHK4</accession>
<proteinExistence type="predicted"/>
<gene>
    <name evidence="1" type="ORF">ACAOBT_LOCUS16991</name>
</gene>
<dbReference type="EMBL" id="CAKOFQ010006989">
    <property type="protein sequence ID" value="CAH1986003.1"/>
    <property type="molecule type" value="Genomic_DNA"/>
</dbReference>
<evidence type="ECO:0000313" key="2">
    <source>
        <dbReference type="Proteomes" id="UP001152888"/>
    </source>
</evidence>
<sequence length="37" mass="4158">RANTNWAGSCFDSVIFILVQGHIVTVACQYKLGRELF</sequence>